<name>A0A1J4KAI3_9EUKA</name>
<accession>A0A1J4KAI3</accession>
<protein>
    <submittedName>
        <fullName evidence="1">Uncharacterized protein</fullName>
    </submittedName>
</protein>
<gene>
    <name evidence="1" type="ORF">TRFO_25159</name>
</gene>
<dbReference type="RefSeq" id="XP_068359836.1">
    <property type="nucleotide sequence ID" value="XM_068504176.1"/>
</dbReference>
<evidence type="ECO:0000313" key="2">
    <source>
        <dbReference type="Proteomes" id="UP000179807"/>
    </source>
</evidence>
<dbReference type="EMBL" id="MLAK01000717">
    <property type="protein sequence ID" value="OHT06700.1"/>
    <property type="molecule type" value="Genomic_DNA"/>
</dbReference>
<dbReference type="Proteomes" id="UP000179807">
    <property type="component" value="Unassembled WGS sequence"/>
</dbReference>
<reference evidence="1" key="1">
    <citation type="submission" date="2016-10" db="EMBL/GenBank/DDBJ databases">
        <authorList>
            <person name="Benchimol M."/>
            <person name="Almeida L.G."/>
            <person name="Vasconcelos A.T."/>
            <person name="Perreira-Neves A."/>
            <person name="Rosa I.A."/>
            <person name="Tasca T."/>
            <person name="Bogo M.R."/>
            <person name="de Souza W."/>
        </authorList>
    </citation>
    <scope>NUCLEOTIDE SEQUENCE [LARGE SCALE GENOMIC DNA]</scope>
    <source>
        <strain evidence="1">K</strain>
    </source>
</reference>
<evidence type="ECO:0000313" key="1">
    <source>
        <dbReference type="EMBL" id="OHT06700.1"/>
    </source>
</evidence>
<sequence>MKHFGRPIFADYLVKINSPPRSDAIIAVFITGEVFLIPIDDNRQNYLINPYTETAKWFEPTINSSSQESEFLKRFYLVPHLAHVSGVKPNCIGSIKFSKNVEPLKIEFTNDGSNLLIVYGLQHKDIPSIGVFKVTSTKMSLVYADSLLSVADITYSSHNHALILIPRLSQTSVGILEIPQAPRKYQPRLIPEMMFAGSHLRRTVHLSPGGSNKWHLLSWSDEICPSIIAWHFSSPTEKEKLWSACVIDILLPCYLQFLSYDQTSDKLGFIVQKNDDTLVCVWDLENKHIIQYNYKIPGIDQIWSAKWAKSVSSSSVFFTVSASTGYYEHQIDKIVKWPNPIDKMAKFFTDEQENRFYFDDQGELKVVSAPVFKEQVKLENVEAQQVASYPIIQNYMNGKCDTLSCMHLYRCANCRRPLLCPLVSRSTEHRLSNCYCSAECQLNHWPTYVAIHQPISLPIEIDNI</sequence>
<comment type="caution">
    <text evidence="1">The sequence shown here is derived from an EMBL/GenBank/DDBJ whole genome shotgun (WGS) entry which is preliminary data.</text>
</comment>
<organism evidence="1 2">
    <name type="scientific">Tritrichomonas foetus</name>
    <dbReference type="NCBI Taxonomy" id="1144522"/>
    <lineage>
        <taxon>Eukaryota</taxon>
        <taxon>Metamonada</taxon>
        <taxon>Parabasalia</taxon>
        <taxon>Tritrichomonadida</taxon>
        <taxon>Tritrichomonadidae</taxon>
        <taxon>Tritrichomonas</taxon>
    </lineage>
</organism>
<proteinExistence type="predicted"/>
<dbReference type="VEuPathDB" id="TrichDB:TRFO_25159"/>
<dbReference type="GeneID" id="94838880"/>
<dbReference type="AlphaFoldDB" id="A0A1J4KAI3"/>
<keyword evidence="2" id="KW-1185">Reference proteome</keyword>